<keyword evidence="2" id="KW-0732">Signal</keyword>
<accession>A0ABW7EH30</accession>
<proteinExistence type="inferred from homology"/>
<dbReference type="InterPro" id="IPR050361">
    <property type="entry name" value="MPP/UQCRC_Complex"/>
</dbReference>
<protein>
    <submittedName>
        <fullName evidence="5">M16 family metallopeptidase</fullName>
    </submittedName>
</protein>
<name>A0ABW7EH30_9BURK</name>
<dbReference type="InterPro" id="IPR011249">
    <property type="entry name" value="Metalloenz_LuxS/M16"/>
</dbReference>
<dbReference type="Pfam" id="PF05193">
    <property type="entry name" value="Peptidase_M16_C"/>
    <property type="match status" value="2"/>
</dbReference>
<feature type="domain" description="Peptidase M16 N-terminal" evidence="3">
    <location>
        <begin position="57"/>
        <end position="197"/>
    </location>
</feature>
<comment type="similarity">
    <text evidence="1">Belongs to the peptidase M16 family.</text>
</comment>
<feature type="domain" description="Peptidase M16 N-terminal" evidence="3">
    <location>
        <begin position="525"/>
        <end position="646"/>
    </location>
</feature>
<feature type="signal peptide" evidence="2">
    <location>
        <begin position="1"/>
        <end position="27"/>
    </location>
</feature>
<gene>
    <name evidence="5" type="ORF">ACG02S_02465</name>
</gene>
<dbReference type="InterPro" id="IPR007863">
    <property type="entry name" value="Peptidase_M16_C"/>
</dbReference>
<dbReference type="Proteomes" id="UP001606300">
    <property type="component" value="Unassembled WGS sequence"/>
</dbReference>
<sequence>MNPHAPRRLIALLALAGALSTSLPALAAPEAQGAVSTAAGQLAIRQEKFTLPNGFEVILVEDRRLPLVAFNLWVHAGPRNEAPGQTGFAHLFEHLVFAGSRHVPRGEFDKYIDAAGGTDANGSTNFDRTNYFFTLPSNQLALGLWLKADMLGWMIDEVDSVALANQQDVVRNERRQSVENQPYGIVEEALYQALYPEGHPYRAVVIGSHADIQSIQLKDVKAFARTYYRPNNATLALAGDFDPKQAKALVQKYFGTMKPGPKPPEVRVAAPRITKERRLVVKDRIELSRLNVAWHTPPMFAAGDAELDIAAHVLGGGKASRLYGLLVRDKQLAQSVSVSQGSQSLSSVFNIEVVARPGASLDEIEALVDAELAKLAATPPTAAEIAQARATIESDLLQRMEKVASLADLVNHYNQMAGDPGFVGQDLARYAALTPAGVSAAVAQWLQRDARVVVQALPGEPVLAAEVATPPMPTKAAKGERESLNGHEAWRLKPPAAAKAKPLTLPAAQSFTLANGLTVIHSPKPGLPLVSASLVVRAGQGANPADRPGLASFVAAMLPEGTTTRSAQQIAETAAALGATLTASPGAEEARVQLSGLKANVRESLALMADVALNPAFAAPEVERVRAQMQAALAQVREQPAAVAQLVGSRAIYGEGHPLAGHPLGTEASLKALDAAALRAFWQARYRPENAALVVAGDLTDAELRALVEPLFGGWTGQGEAPAATPLPPARPIAARTVLVDKPGAPQTALAVVAPGPFAGAPDTAPLKVMNAALGGLFTSRINTQLREVKGYSYGVFSAFSMGRERGQFGISGSVRTDATGAALSDMWKEIAGMRAKPMGAAELNRVRNAQLLSLPGLFDTNGAVVAGYAGNWSAGQPLATITELPGKYATVTSAAALKAAQQRLDPQQLIVVAVGDRAQVQPQLEKLGRKVDVRDAESQPVKQP</sequence>
<dbReference type="RefSeq" id="WP_394468851.1">
    <property type="nucleotide sequence ID" value="NZ_JBIGHY010000001.1"/>
</dbReference>
<evidence type="ECO:0000256" key="2">
    <source>
        <dbReference type="SAM" id="SignalP"/>
    </source>
</evidence>
<dbReference type="InterPro" id="IPR011765">
    <property type="entry name" value="Pept_M16_N"/>
</dbReference>
<reference evidence="5 6" key="1">
    <citation type="submission" date="2024-09" db="EMBL/GenBank/DDBJ databases">
        <title>Novel species of the genus Pelomonas and Roseateles isolated from streams.</title>
        <authorList>
            <person name="Lu H."/>
        </authorList>
    </citation>
    <scope>NUCLEOTIDE SEQUENCE [LARGE SCALE GENOMIC DNA]</scope>
    <source>
        <strain evidence="5 6">DC23W</strain>
    </source>
</reference>
<feature type="chain" id="PRO_5047503359" evidence="2">
    <location>
        <begin position="28"/>
        <end position="945"/>
    </location>
</feature>
<feature type="domain" description="Peptidase M16 C-terminal" evidence="4">
    <location>
        <begin position="214"/>
        <end position="390"/>
    </location>
</feature>
<feature type="domain" description="Peptidase M16 C-terminal" evidence="4">
    <location>
        <begin position="673"/>
        <end position="850"/>
    </location>
</feature>
<evidence type="ECO:0000313" key="5">
    <source>
        <dbReference type="EMBL" id="MFG6412754.1"/>
    </source>
</evidence>
<evidence type="ECO:0000256" key="1">
    <source>
        <dbReference type="ARBA" id="ARBA00007261"/>
    </source>
</evidence>
<dbReference type="PANTHER" id="PTHR11851:SF49">
    <property type="entry name" value="MITOCHONDRIAL-PROCESSING PEPTIDASE SUBUNIT ALPHA"/>
    <property type="match status" value="1"/>
</dbReference>
<evidence type="ECO:0000259" key="4">
    <source>
        <dbReference type="Pfam" id="PF05193"/>
    </source>
</evidence>
<organism evidence="5 6">
    <name type="scientific">Pelomonas dachongensis</name>
    <dbReference type="NCBI Taxonomy" id="3299029"/>
    <lineage>
        <taxon>Bacteria</taxon>
        <taxon>Pseudomonadati</taxon>
        <taxon>Pseudomonadota</taxon>
        <taxon>Betaproteobacteria</taxon>
        <taxon>Burkholderiales</taxon>
        <taxon>Sphaerotilaceae</taxon>
        <taxon>Roseateles</taxon>
    </lineage>
</organism>
<dbReference type="Pfam" id="PF00675">
    <property type="entry name" value="Peptidase_M16"/>
    <property type="match status" value="2"/>
</dbReference>
<keyword evidence="6" id="KW-1185">Reference proteome</keyword>
<evidence type="ECO:0000259" key="3">
    <source>
        <dbReference type="Pfam" id="PF00675"/>
    </source>
</evidence>
<comment type="caution">
    <text evidence="5">The sequence shown here is derived from an EMBL/GenBank/DDBJ whole genome shotgun (WGS) entry which is preliminary data.</text>
</comment>
<dbReference type="EMBL" id="JBIGHY010000001">
    <property type="protein sequence ID" value="MFG6412754.1"/>
    <property type="molecule type" value="Genomic_DNA"/>
</dbReference>
<evidence type="ECO:0000313" key="6">
    <source>
        <dbReference type="Proteomes" id="UP001606300"/>
    </source>
</evidence>
<dbReference type="Gene3D" id="3.30.830.10">
    <property type="entry name" value="Metalloenzyme, LuxS/M16 peptidase-like"/>
    <property type="match status" value="4"/>
</dbReference>
<dbReference type="SUPFAM" id="SSF63411">
    <property type="entry name" value="LuxS/MPP-like metallohydrolase"/>
    <property type="match status" value="4"/>
</dbReference>
<dbReference type="PANTHER" id="PTHR11851">
    <property type="entry name" value="METALLOPROTEASE"/>
    <property type="match status" value="1"/>
</dbReference>